<feature type="domain" description="Response regulatory" evidence="10">
    <location>
        <begin position="4"/>
        <end position="121"/>
    </location>
</feature>
<dbReference type="InterPro" id="IPR011006">
    <property type="entry name" value="CheY-like_superfamily"/>
</dbReference>
<dbReference type="PROSITE" id="PS01124">
    <property type="entry name" value="HTH_ARAC_FAMILY_2"/>
    <property type="match status" value="1"/>
</dbReference>
<dbReference type="PRINTS" id="PR00032">
    <property type="entry name" value="HTHARAC"/>
</dbReference>
<evidence type="ECO:0000313" key="11">
    <source>
        <dbReference type="EMBL" id="MFB9762234.1"/>
    </source>
</evidence>
<evidence type="ECO:0000256" key="5">
    <source>
        <dbReference type="ARBA" id="ARBA00023015"/>
    </source>
</evidence>
<feature type="modified residue" description="4-aspartylphosphate" evidence="8">
    <location>
        <position position="56"/>
    </location>
</feature>
<dbReference type="InterPro" id="IPR018060">
    <property type="entry name" value="HTH_AraC"/>
</dbReference>
<keyword evidence="12" id="KW-1185">Reference proteome</keyword>
<evidence type="ECO:0000256" key="6">
    <source>
        <dbReference type="ARBA" id="ARBA00023125"/>
    </source>
</evidence>
<dbReference type="PANTHER" id="PTHR42713">
    <property type="entry name" value="HISTIDINE KINASE-RELATED"/>
    <property type="match status" value="1"/>
</dbReference>
<evidence type="ECO:0000256" key="2">
    <source>
        <dbReference type="ARBA" id="ARBA00022490"/>
    </source>
</evidence>
<feature type="domain" description="HTH araC/xylS-type" evidence="9">
    <location>
        <begin position="292"/>
        <end position="390"/>
    </location>
</feature>
<dbReference type="Proteomes" id="UP001589609">
    <property type="component" value="Unassembled WGS sequence"/>
</dbReference>
<comment type="caution">
    <text evidence="11">The sequence shown here is derived from an EMBL/GenBank/DDBJ whole genome shotgun (WGS) entry which is preliminary data.</text>
</comment>
<gene>
    <name evidence="11" type="ORF">ACFFMS_28840</name>
</gene>
<accession>A0ABV5WNN9</accession>
<name>A0ABV5WNN9_9BACI</name>
<sequence>MKYRVLIADDESLIVKSLLKAVDWGALQCEVVGTAEDGNEALELIRIHCPHIVITDICMPELGGIELLKALQAFSVRPEVLLVSGYNEFEYAREGLQYNAFDYILKPIDHEELTACIRRMINQLKGKEKSDYELKKHKMYELLILENDAETLMDEQGAYATMIVQFRDSAEQNEVILKQWMSGREKEGAFFQNFLFKLENNRFLIICVNTAGDCEKLSSYVMDSAHQAAQMFQENCTIAIGKFVSRISELPASYQQAKQYIEKSAFLKMSIVTEEDIKAEYKSKNTPDALVKKAEQFLQNHFTENIGIETVAEQVGLSVSHFSVLFKQKTRVTFLDYLTKLRMDHACLLLETTDLKTYEIANLVGYTDQRYFSQVFKKYVNLTPSQYRKKAE</sequence>
<organism evidence="11 12">
    <name type="scientific">Ectobacillus funiculus</name>
    <dbReference type="NCBI Taxonomy" id="137993"/>
    <lineage>
        <taxon>Bacteria</taxon>
        <taxon>Bacillati</taxon>
        <taxon>Bacillota</taxon>
        <taxon>Bacilli</taxon>
        <taxon>Bacillales</taxon>
        <taxon>Bacillaceae</taxon>
        <taxon>Ectobacillus</taxon>
    </lineage>
</organism>
<evidence type="ECO:0000313" key="12">
    <source>
        <dbReference type="Proteomes" id="UP001589609"/>
    </source>
</evidence>
<dbReference type="Pfam" id="PF00072">
    <property type="entry name" value="Response_reg"/>
    <property type="match status" value="1"/>
</dbReference>
<evidence type="ECO:0000256" key="8">
    <source>
        <dbReference type="PROSITE-ProRule" id="PRU00169"/>
    </source>
</evidence>
<protein>
    <submittedName>
        <fullName evidence="11">Response regulator</fullName>
    </submittedName>
</protein>
<evidence type="ECO:0000259" key="10">
    <source>
        <dbReference type="PROSITE" id="PS50110"/>
    </source>
</evidence>
<dbReference type="PROSITE" id="PS50110">
    <property type="entry name" value="RESPONSE_REGULATORY"/>
    <property type="match status" value="1"/>
</dbReference>
<dbReference type="SMART" id="SM00342">
    <property type="entry name" value="HTH_ARAC"/>
    <property type="match status" value="1"/>
</dbReference>
<evidence type="ECO:0000256" key="1">
    <source>
        <dbReference type="ARBA" id="ARBA00004496"/>
    </source>
</evidence>
<dbReference type="Pfam" id="PF12833">
    <property type="entry name" value="HTH_18"/>
    <property type="match status" value="1"/>
</dbReference>
<proteinExistence type="predicted"/>
<dbReference type="SMART" id="SM00448">
    <property type="entry name" value="REC"/>
    <property type="match status" value="1"/>
</dbReference>
<keyword evidence="2" id="KW-0963">Cytoplasm</keyword>
<dbReference type="CDD" id="cd17536">
    <property type="entry name" value="REC_YesN-like"/>
    <property type="match status" value="1"/>
</dbReference>
<dbReference type="RefSeq" id="WP_379952183.1">
    <property type="nucleotide sequence ID" value="NZ_JBHMAF010000196.1"/>
</dbReference>
<dbReference type="Gene3D" id="3.40.50.2300">
    <property type="match status" value="1"/>
</dbReference>
<keyword evidence="5" id="KW-0805">Transcription regulation</keyword>
<keyword evidence="6" id="KW-0238">DNA-binding</keyword>
<dbReference type="SUPFAM" id="SSF52172">
    <property type="entry name" value="CheY-like"/>
    <property type="match status" value="1"/>
</dbReference>
<evidence type="ECO:0000256" key="7">
    <source>
        <dbReference type="ARBA" id="ARBA00023163"/>
    </source>
</evidence>
<keyword evidence="3 8" id="KW-0597">Phosphoprotein</keyword>
<dbReference type="InterPro" id="IPR020449">
    <property type="entry name" value="Tscrpt_reg_AraC-type_HTH"/>
</dbReference>
<comment type="subcellular location">
    <subcellularLocation>
        <location evidence="1">Cytoplasm</location>
    </subcellularLocation>
</comment>
<evidence type="ECO:0000259" key="9">
    <source>
        <dbReference type="PROSITE" id="PS01124"/>
    </source>
</evidence>
<keyword evidence="4" id="KW-0902">Two-component regulatory system</keyword>
<keyword evidence="7" id="KW-0804">Transcription</keyword>
<dbReference type="InterPro" id="IPR001789">
    <property type="entry name" value="Sig_transdc_resp-reg_receiver"/>
</dbReference>
<dbReference type="PANTHER" id="PTHR42713:SF3">
    <property type="entry name" value="TRANSCRIPTIONAL REGULATORY PROTEIN HPTR"/>
    <property type="match status" value="1"/>
</dbReference>
<dbReference type="Gene3D" id="1.10.10.60">
    <property type="entry name" value="Homeodomain-like"/>
    <property type="match status" value="2"/>
</dbReference>
<dbReference type="Pfam" id="PF17853">
    <property type="entry name" value="GGDEF_2"/>
    <property type="match status" value="1"/>
</dbReference>
<dbReference type="InterPro" id="IPR051552">
    <property type="entry name" value="HptR"/>
</dbReference>
<dbReference type="EMBL" id="JBHMAF010000196">
    <property type="protein sequence ID" value="MFB9762234.1"/>
    <property type="molecule type" value="Genomic_DNA"/>
</dbReference>
<dbReference type="SUPFAM" id="SSF46689">
    <property type="entry name" value="Homeodomain-like"/>
    <property type="match status" value="2"/>
</dbReference>
<evidence type="ECO:0000256" key="3">
    <source>
        <dbReference type="ARBA" id="ARBA00022553"/>
    </source>
</evidence>
<dbReference type="InterPro" id="IPR009057">
    <property type="entry name" value="Homeodomain-like_sf"/>
</dbReference>
<reference evidence="11 12" key="1">
    <citation type="submission" date="2024-09" db="EMBL/GenBank/DDBJ databases">
        <authorList>
            <person name="Sun Q."/>
            <person name="Mori K."/>
        </authorList>
    </citation>
    <scope>NUCLEOTIDE SEQUENCE [LARGE SCALE GENOMIC DNA]</scope>
    <source>
        <strain evidence="11 12">JCM 11201</strain>
    </source>
</reference>
<dbReference type="InterPro" id="IPR041522">
    <property type="entry name" value="CdaR_GGDEF"/>
</dbReference>
<evidence type="ECO:0000256" key="4">
    <source>
        <dbReference type="ARBA" id="ARBA00023012"/>
    </source>
</evidence>